<evidence type="ECO:0000313" key="3">
    <source>
        <dbReference type="Proteomes" id="UP001501251"/>
    </source>
</evidence>
<name>A0ABP8BKU6_9ACTN</name>
<dbReference type="EMBL" id="BAABAQ010000020">
    <property type="protein sequence ID" value="GAA4209241.1"/>
    <property type="molecule type" value="Genomic_DNA"/>
</dbReference>
<comment type="caution">
    <text evidence="2">The sequence shown here is derived from an EMBL/GenBank/DDBJ whole genome shotgun (WGS) entry which is preliminary data.</text>
</comment>
<proteinExistence type="predicted"/>
<feature type="region of interest" description="Disordered" evidence="1">
    <location>
        <begin position="1"/>
        <end position="26"/>
    </location>
</feature>
<gene>
    <name evidence="2" type="ORF">GCM10022252_75460</name>
</gene>
<dbReference type="Proteomes" id="UP001501251">
    <property type="component" value="Unassembled WGS sequence"/>
</dbReference>
<sequence length="56" mass="5993">MNAPSNGLNGRDWDRHDEDGTGISTPCAEGRHTGCQDLRCACPNCTQHAAARQAPK</sequence>
<dbReference type="RefSeq" id="WP_344923123.1">
    <property type="nucleotide sequence ID" value="NZ_BAABAQ010000020.1"/>
</dbReference>
<keyword evidence="3" id="KW-1185">Reference proteome</keyword>
<organism evidence="2 3">
    <name type="scientific">Streptosporangium oxazolinicum</name>
    <dbReference type="NCBI Taxonomy" id="909287"/>
    <lineage>
        <taxon>Bacteria</taxon>
        <taxon>Bacillati</taxon>
        <taxon>Actinomycetota</taxon>
        <taxon>Actinomycetes</taxon>
        <taxon>Streptosporangiales</taxon>
        <taxon>Streptosporangiaceae</taxon>
        <taxon>Streptosporangium</taxon>
    </lineage>
</organism>
<protein>
    <recommendedName>
        <fullName evidence="4">HNH endonuclease</fullName>
    </recommendedName>
</protein>
<accession>A0ABP8BKU6</accession>
<evidence type="ECO:0008006" key="4">
    <source>
        <dbReference type="Google" id="ProtNLM"/>
    </source>
</evidence>
<evidence type="ECO:0000256" key="1">
    <source>
        <dbReference type="SAM" id="MobiDB-lite"/>
    </source>
</evidence>
<reference evidence="3" key="1">
    <citation type="journal article" date="2019" name="Int. J. Syst. Evol. Microbiol.">
        <title>The Global Catalogue of Microorganisms (GCM) 10K type strain sequencing project: providing services to taxonomists for standard genome sequencing and annotation.</title>
        <authorList>
            <consortium name="The Broad Institute Genomics Platform"/>
            <consortium name="The Broad Institute Genome Sequencing Center for Infectious Disease"/>
            <person name="Wu L."/>
            <person name="Ma J."/>
        </authorList>
    </citation>
    <scope>NUCLEOTIDE SEQUENCE [LARGE SCALE GENOMIC DNA]</scope>
    <source>
        <strain evidence="3">JCM 17388</strain>
    </source>
</reference>
<evidence type="ECO:0000313" key="2">
    <source>
        <dbReference type="EMBL" id="GAA4209241.1"/>
    </source>
</evidence>